<evidence type="ECO:0000256" key="4">
    <source>
        <dbReference type="ARBA" id="ARBA00022692"/>
    </source>
</evidence>
<name>A0ABD2M4A2_9BILA</name>
<evidence type="ECO:0000256" key="5">
    <source>
        <dbReference type="ARBA" id="ARBA00022989"/>
    </source>
</evidence>
<proteinExistence type="inferred from homology"/>
<dbReference type="FunFam" id="1.20.1510.10:FF:000005">
    <property type="entry name" value="Putative Cation diffusion facilitator 1"/>
    <property type="match status" value="1"/>
</dbReference>
<dbReference type="InterPro" id="IPR002524">
    <property type="entry name" value="Cation_efflux"/>
</dbReference>
<keyword evidence="4 7" id="KW-0812">Transmembrane</keyword>
<comment type="caution">
    <text evidence="9">The sequence shown here is derived from an EMBL/GenBank/DDBJ whole genome shotgun (WGS) entry which is preliminary data.</text>
</comment>
<dbReference type="PANTHER" id="PTHR43840:SF13">
    <property type="entry name" value="CATION EFFLUX PROTEIN CYTOPLASMIC DOMAIN-CONTAINING PROTEIN"/>
    <property type="match status" value="1"/>
</dbReference>
<dbReference type="Gene3D" id="1.20.1510.10">
    <property type="entry name" value="Cation efflux protein transmembrane domain"/>
    <property type="match status" value="1"/>
</dbReference>
<keyword evidence="3" id="KW-0813">Transport</keyword>
<feature type="domain" description="Cation efflux protein transmembrane" evidence="8">
    <location>
        <begin position="22"/>
        <end position="209"/>
    </location>
</feature>
<comment type="subcellular location">
    <subcellularLocation>
        <location evidence="1">Membrane</location>
        <topology evidence="1">Multi-pass membrane protein</topology>
    </subcellularLocation>
</comment>
<keyword evidence="10" id="KW-1185">Reference proteome</keyword>
<accession>A0ABD2M4A2</accession>
<dbReference type="EMBL" id="JBICBT010000141">
    <property type="protein sequence ID" value="KAL3122341.1"/>
    <property type="molecule type" value="Genomic_DNA"/>
</dbReference>
<protein>
    <recommendedName>
        <fullName evidence="8">Cation efflux protein transmembrane domain-containing protein</fullName>
    </recommendedName>
</protein>
<dbReference type="SUPFAM" id="SSF161111">
    <property type="entry name" value="Cation efflux protein transmembrane domain-like"/>
    <property type="match status" value="1"/>
</dbReference>
<evidence type="ECO:0000259" key="8">
    <source>
        <dbReference type="Pfam" id="PF01545"/>
    </source>
</evidence>
<evidence type="ECO:0000313" key="10">
    <source>
        <dbReference type="Proteomes" id="UP001620626"/>
    </source>
</evidence>
<comment type="similarity">
    <text evidence="2">Belongs to the cation diffusion facilitator (CDF) transporter (TC 2.A.4) family. SLC30A subfamily.</text>
</comment>
<evidence type="ECO:0000256" key="7">
    <source>
        <dbReference type="SAM" id="Phobius"/>
    </source>
</evidence>
<dbReference type="InterPro" id="IPR036837">
    <property type="entry name" value="Cation_efflux_CTD_sf"/>
</dbReference>
<feature type="transmembrane region" description="Helical" evidence="7">
    <location>
        <begin position="20"/>
        <end position="41"/>
    </location>
</feature>
<feature type="transmembrane region" description="Helical" evidence="7">
    <location>
        <begin position="120"/>
        <end position="141"/>
    </location>
</feature>
<feature type="transmembrane region" description="Helical" evidence="7">
    <location>
        <begin position="185"/>
        <end position="202"/>
    </location>
</feature>
<reference evidence="9 10" key="1">
    <citation type="submission" date="2024-10" db="EMBL/GenBank/DDBJ databases">
        <authorList>
            <person name="Kim D."/>
        </authorList>
    </citation>
    <scope>NUCLEOTIDE SEQUENCE [LARGE SCALE GENOMIC DNA]</scope>
    <source>
        <strain evidence="9">BH-2024</strain>
    </source>
</reference>
<evidence type="ECO:0000256" key="3">
    <source>
        <dbReference type="ARBA" id="ARBA00022448"/>
    </source>
</evidence>
<evidence type="ECO:0000256" key="6">
    <source>
        <dbReference type="ARBA" id="ARBA00023136"/>
    </source>
</evidence>
<dbReference type="NCBIfam" id="TIGR01297">
    <property type="entry name" value="CDF"/>
    <property type="match status" value="1"/>
</dbReference>
<evidence type="ECO:0000313" key="9">
    <source>
        <dbReference type="EMBL" id="KAL3122341.1"/>
    </source>
</evidence>
<dbReference type="AlphaFoldDB" id="A0ABD2M4A2"/>
<dbReference type="PANTHER" id="PTHR43840">
    <property type="entry name" value="MITOCHONDRIAL METAL TRANSPORTER 1-RELATED"/>
    <property type="match status" value="1"/>
</dbReference>
<keyword evidence="5 7" id="KW-1133">Transmembrane helix</keyword>
<dbReference type="InterPro" id="IPR050291">
    <property type="entry name" value="CDF_Transporter"/>
</dbReference>
<sequence>MSETSSTSCNTELARASRRLTLLSLIVNLTLILAKALASHLSGSLSITSSLVDSCVDSTSGCVIWLIGRAISRTPDPYLYPVGRTGLEPMAMTIVSVTMVLASIQMIVKSFVYNDINPQMDWPTIAIMVATVMFKLILFLFCRRVKNSSSLLVLAQDHRNDCLSSSIALLCAFGAQKFWLYLDPIGAILISVYIAVTWYNTGKEHLFKLIGRSAKPEFINRIIKMCIDNDARIKSIDTVLVYHFGLRFLVEVRIGLDGIMPVKEAHDIAETLQNAIELMPDVERAFCKWTTNRARDDEHKVP</sequence>
<keyword evidence="6 7" id="KW-0472">Membrane</keyword>
<evidence type="ECO:0000256" key="1">
    <source>
        <dbReference type="ARBA" id="ARBA00004141"/>
    </source>
</evidence>
<dbReference type="GO" id="GO:0016020">
    <property type="term" value="C:membrane"/>
    <property type="evidence" value="ECO:0007669"/>
    <property type="project" value="UniProtKB-SubCell"/>
</dbReference>
<dbReference type="InterPro" id="IPR027469">
    <property type="entry name" value="Cation_efflux_TMD_sf"/>
</dbReference>
<dbReference type="Gene3D" id="3.30.70.1350">
    <property type="entry name" value="Cation efflux protein, cytoplasmic domain"/>
    <property type="match status" value="1"/>
</dbReference>
<dbReference type="Proteomes" id="UP001620626">
    <property type="component" value="Unassembled WGS sequence"/>
</dbReference>
<organism evidence="9 10">
    <name type="scientific">Heterodera trifolii</name>
    <dbReference type="NCBI Taxonomy" id="157864"/>
    <lineage>
        <taxon>Eukaryota</taxon>
        <taxon>Metazoa</taxon>
        <taxon>Ecdysozoa</taxon>
        <taxon>Nematoda</taxon>
        <taxon>Chromadorea</taxon>
        <taxon>Rhabditida</taxon>
        <taxon>Tylenchina</taxon>
        <taxon>Tylenchomorpha</taxon>
        <taxon>Tylenchoidea</taxon>
        <taxon>Heteroderidae</taxon>
        <taxon>Heteroderinae</taxon>
        <taxon>Heterodera</taxon>
    </lineage>
</organism>
<gene>
    <name evidence="9" type="ORF">niasHT_000560</name>
</gene>
<dbReference type="InterPro" id="IPR058533">
    <property type="entry name" value="Cation_efflux_TM"/>
</dbReference>
<feature type="transmembrane region" description="Helical" evidence="7">
    <location>
        <begin position="89"/>
        <end position="108"/>
    </location>
</feature>
<dbReference type="SUPFAM" id="SSF160240">
    <property type="entry name" value="Cation efflux protein cytoplasmic domain-like"/>
    <property type="match status" value="1"/>
</dbReference>
<dbReference type="Pfam" id="PF01545">
    <property type="entry name" value="Cation_efflux"/>
    <property type="match status" value="1"/>
</dbReference>
<evidence type="ECO:0000256" key="2">
    <source>
        <dbReference type="ARBA" id="ARBA00008873"/>
    </source>
</evidence>